<evidence type="ECO:0008006" key="10">
    <source>
        <dbReference type="Google" id="ProtNLM"/>
    </source>
</evidence>
<keyword evidence="4" id="KW-0539">Nucleus</keyword>
<dbReference type="PANTHER" id="PTHR10270:SF161">
    <property type="entry name" value="SEX-DETERMINING REGION Y PROTEIN"/>
    <property type="match status" value="1"/>
</dbReference>
<keyword evidence="3" id="KW-0479">Metal-binding</keyword>
<keyword evidence="1 4" id="KW-0238">DNA-binding</keyword>
<evidence type="ECO:0000256" key="2">
    <source>
        <dbReference type="ARBA" id="ARBA00023163"/>
    </source>
</evidence>
<feature type="domain" description="CCHC-type" evidence="7">
    <location>
        <begin position="279"/>
        <end position="294"/>
    </location>
</feature>
<dbReference type="HOGENOM" id="CLU_324691_0_0_1"/>
<feature type="compositionally biased region" description="Low complexity" evidence="5">
    <location>
        <begin position="868"/>
        <end position="880"/>
    </location>
</feature>
<dbReference type="GO" id="GO:0001228">
    <property type="term" value="F:DNA-binding transcription activator activity, RNA polymerase II-specific"/>
    <property type="evidence" value="ECO:0007669"/>
    <property type="project" value="TreeGrafter"/>
</dbReference>
<organism evidence="8 9">
    <name type="scientific">Rhizophagus irregularis (strain DAOM 197198w)</name>
    <name type="common">Glomus intraradices</name>
    <dbReference type="NCBI Taxonomy" id="1432141"/>
    <lineage>
        <taxon>Eukaryota</taxon>
        <taxon>Fungi</taxon>
        <taxon>Fungi incertae sedis</taxon>
        <taxon>Mucoromycota</taxon>
        <taxon>Glomeromycotina</taxon>
        <taxon>Glomeromycetes</taxon>
        <taxon>Glomerales</taxon>
        <taxon>Glomeraceae</taxon>
        <taxon>Rhizophagus</taxon>
    </lineage>
</organism>
<dbReference type="OrthoDB" id="2351813at2759"/>
<dbReference type="GO" id="GO:0030154">
    <property type="term" value="P:cell differentiation"/>
    <property type="evidence" value="ECO:0007669"/>
    <property type="project" value="TreeGrafter"/>
</dbReference>
<evidence type="ECO:0000259" key="7">
    <source>
        <dbReference type="PROSITE" id="PS50158"/>
    </source>
</evidence>
<dbReference type="GO" id="GO:0005634">
    <property type="term" value="C:nucleus"/>
    <property type="evidence" value="ECO:0007669"/>
    <property type="project" value="UniProtKB-UniRule"/>
</dbReference>
<keyword evidence="3" id="KW-0863">Zinc-finger</keyword>
<evidence type="ECO:0000256" key="1">
    <source>
        <dbReference type="ARBA" id="ARBA00023125"/>
    </source>
</evidence>
<evidence type="ECO:0000259" key="6">
    <source>
        <dbReference type="PROSITE" id="PS50118"/>
    </source>
</evidence>
<protein>
    <recommendedName>
        <fullName evidence="10">CCHC-type domain-containing protein</fullName>
    </recommendedName>
</protein>
<reference evidence="8 9" key="1">
    <citation type="submission" date="2014-02" db="EMBL/GenBank/DDBJ databases">
        <title>Single nucleus genome sequencing reveals high similarity among nuclei of an endomycorrhizal fungus.</title>
        <authorList>
            <person name="Lin K."/>
            <person name="Geurts R."/>
            <person name="Zhang Z."/>
            <person name="Limpens E."/>
            <person name="Saunders D.G."/>
            <person name="Mu D."/>
            <person name="Pang E."/>
            <person name="Cao H."/>
            <person name="Cha H."/>
            <person name="Lin T."/>
            <person name="Zhou Q."/>
            <person name="Shang Y."/>
            <person name="Li Y."/>
            <person name="Ivanov S."/>
            <person name="Sharma T."/>
            <person name="Velzen R.V."/>
            <person name="Ruijter N.D."/>
            <person name="Aanen D.K."/>
            <person name="Win J."/>
            <person name="Kamoun S."/>
            <person name="Bisseling T."/>
            <person name="Huang S."/>
        </authorList>
    </citation>
    <scope>NUCLEOTIDE SEQUENCE [LARGE SCALE GENOMIC DNA]</scope>
    <source>
        <strain evidence="9">DAOM197198w</strain>
    </source>
</reference>
<dbReference type="SUPFAM" id="SSF47095">
    <property type="entry name" value="HMG-box"/>
    <property type="match status" value="1"/>
</dbReference>
<dbReference type="PROSITE" id="PS50118">
    <property type="entry name" value="HMG_BOX_2"/>
    <property type="match status" value="1"/>
</dbReference>
<dbReference type="InterPro" id="IPR001878">
    <property type="entry name" value="Znf_CCHC"/>
</dbReference>
<sequence length="889" mass="101248">MSTDSIDLKTLTLQVYTENKVILDTLKNTTVNSKVPKANEFLQDQNSKDNKIKRPPNSYIIFSVLLNKYGLLDIIRKFCDNHKINKQKLVPISKIISKNLWNELSIEHKNIYSNLAVEVEKEHKKLYPDYNYQPMRKKIKSVHYKHYEHIKSKIKPADHVSSYMNNTPAHMPVTSQVVNDEFEQKDDDIYDSYDDSYDESSYGGSYVSYTDCEDLNSFDDDLPTFSTHTKLSTLSNSTYYEMQDESYSNFSTSFNHPQQTNNFKSSFNDINNPVNRLACYLCGQLGHVVRNCPNRNVDATLFANNSSNNRPTPQVTNTTEYQFSHQLLAQLVTQEGEESYSIFWNDALETRLCELYMKDDVVDIFWGQPVEESIKGITNWQVYVVTRGLHNSYAKTETITDNQVINFIAEEEKLISFDDPLPNSIKIPQDLEERFDEALDNELGLSFREKHYNLVGIGTGYKRTKGQLTNIPAIILYVRQKGILRRGCDGIFPEEIRGFSVDVVEACVATPCASFDVDYCRRYQGDVKLGSSIGIGSNETLNTTGTLSAVACEKNSNRFGIISCEHVLKFNESDFENGITVYQPSYKDLFEPKRKLDELCKLSKEPGINKDDYESIMYEIEHEENKLKRAKEKNSTLATYVNGMRKNFFSVKHRKYYGIDAGFCVFDNENRTLCPKKFSVPSMDFPTCLEGTYDLNDINNLKDLNPKTEIFKVGRTTGLTFGYLFPASQTIACSLTVESIKIAKKLAMEKHIPFYDNLDQETFIGYMKSHVDSEICQKRKKCYPIEWFDRQLAFLFKPGEFECGDSGASVVDKKGKALGILHAKLKTPNQTFAIASPYFAIIEALNVDICFSPDSITLTATSSLSSFSSLSSISSSSSSSRYPLTVTKV</sequence>
<evidence type="ECO:0000256" key="4">
    <source>
        <dbReference type="PROSITE-ProRule" id="PRU00267"/>
    </source>
</evidence>
<comment type="caution">
    <text evidence="8">The sequence shown here is derived from an EMBL/GenBank/DDBJ whole genome shotgun (WGS) entry which is preliminary data.</text>
</comment>
<dbReference type="CDD" id="cd01389">
    <property type="entry name" value="HMG-box_ROX1-like"/>
    <property type="match status" value="1"/>
</dbReference>
<dbReference type="PANTHER" id="PTHR10270">
    <property type="entry name" value="SOX TRANSCRIPTION FACTOR"/>
    <property type="match status" value="1"/>
</dbReference>
<dbReference type="Proteomes" id="UP000022910">
    <property type="component" value="Unassembled WGS sequence"/>
</dbReference>
<keyword evidence="9" id="KW-1185">Reference proteome</keyword>
<keyword evidence="3" id="KW-0862">Zinc</keyword>
<name>A0A015J636_RHIIW</name>
<dbReference type="AlphaFoldDB" id="A0A015J636"/>
<dbReference type="SUPFAM" id="SSF57756">
    <property type="entry name" value="Retrovirus zinc finger-like domains"/>
    <property type="match status" value="1"/>
</dbReference>
<dbReference type="SMART" id="SM00343">
    <property type="entry name" value="ZnF_C2HC"/>
    <property type="match status" value="1"/>
</dbReference>
<feature type="DNA-binding region" description="HMG box" evidence="4">
    <location>
        <begin position="52"/>
        <end position="131"/>
    </location>
</feature>
<dbReference type="InterPro" id="IPR009071">
    <property type="entry name" value="HMG_box_dom"/>
</dbReference>
<evidence type="ECO:0000313" key="8">
    <source>
        <dbReference type="EMBL" id="EXX64997.1"/>
    </source>
</evidence>
<dbReference type="PROSITE" id="PS50158">
    <property type="entry name" value="ZF_CCHC"/>
    <property type="match status" value="1"/>
</dbReference>
<evidence type="ECO:0000256" key="5">
    <source>
        <dbReference type="SAM" id="MobiDB-lite"/>
    </source>
</evidence>
<proteinExistence type="predicted"/>
<feature type="region of interest" description="Disordered" evidence="5">
    <location>
        <begin position="868"/>
        <end position="889"/>
    </location>
</feature>
<dbReference type="Gene3D" id="1.10.30.10">
    <property type="entry name" value="High mobility group box domain"/>
    <property type="match status" value="1"/>
</dbReference>
<dbReference type="EMBL" id="JEMT01022612">
    <property type="protein sequence ID" value="EXX64997.1"/>
    <property type="molecule type" value="Genomic_DNA"/>
</dbReference>
<dbReference type="InterPro" id="IPR036910">
    <property type="entry name" value="HMG_box_dom_sf"/>
</dbReference>
<keyword evidence="2" id="KW-0804">Transcription</keyword>
<gene>
    <name evidence="8" type="ORF">RirG_137510</name>
</gene>
<dbReference type="InterPro" id="IPR036875">
    <property type="entry name" value="Znf_CCHC_sf"/>
</dbReference>
<accession>A0A015J636</accession>
<evidence type="ECO:0000313" key="9">
    <source>
        <dbReference type="Proteomes" id="UP000022910"/>
    </source>
</evidence>
<dbReference type="GO" id="GO:0008270">
    <property type="term" value="F:zinc ion binding"/>
    <property type="evidence" value="ECO:0007669"/>
    <property type="project" value="UniProtKB-KW"/>
</dbReference>
<dbReference type="GO" id="GO:0000978">
    <property type="term" value="F:RNA polymerase II cis-regulatory region sequence-specific DNA binding"/>
    <property type="evidence" value="ECO:0007669"/>
    <property type="project" value="TreeGrafter"/>
</dbReference>
<dbReference type="InterPro" id="IPR050140">
    <property type="entry name" value="SRY-related_HMG-box_TF-like"/>
</dbReference>
<dbReference type="Gene3D" id="4.10.60.10">
    <property type="entry name" value="Zinc finger, CCHC-type"/>
    <property type="match status" value="1"/>
</dbReference>
<feature type="domain" description="HMG box" evidence="6">
    <location>
        <begin position="52"/>
        <end position="131"/>
    </location>
</feature>
<evidence type="ECO:0000256" key="3">
    <source>
        <dbReference type="PROSITE-ProRule" id="PRU00047"/>
    </source>
</evidence>
<dbReference type="Pfam" id="PF00098">
    <property type="entry name" value="zf-CCHC"/>
    <property type="match status" value="1"/>
</dbReference>